<name>A0A5B7E4D1_PORTR</name>
<keyword evidence="3" id="KW-1185">Reference proteome</keyword>
<organism evidence="2 3">
    <name type="scientific">Portunus trituberculatus</name>
    <name type="common">Swimming crab</name>
    <name type="synonym">Neptunus trituberculatus</name>
    <dbReference type="NCBI Taxonomy" id="210409"/>
    <lineage>
        <taxon>Eukaryota</taxon>
        <taxon>Metazoa</taxon>
        <taxon>Ecdysozoa</taxon>
        <taxon>Arthropoda</taxon>
        <taxon>Crustacea</taxon>
        <taxon>Multicrustacea</taxon>
        <taxon>Malacostraca</taxon>
        <taxon>Eumalacostraca</taxon>
        <taxon>Eucarida</taxon>
        <taxon>Decapoda</taxon>
        <taxon>Pleocyemata</taxon>
        <taxon>Brachyura</taxon>
        <taxon>Eubrachyura</taxon>
        <taxon>Portunoidea</taxon>
        <taxon>Portunidae</taxon>
        <taxon>Portuninae</taxon>
        <taxon>Portunus</taxon>
    </lineage>
</organism>
<dbReference type="EMBL" id="VSRR010001860">
    <property type="protein sequence ID" value="MPC28123.1"/>
    <property type="molecule type" value="Genomic_DNA"/>
</dbReference>
<evidence type="ECO:0000313" key="2">
    <source>
        <dbReference type="EMBL" id="MPC28123.1"/>
    </source>
</evidence>
<feature type="region of interest" description="Disordered" evidence="1">
    <location>
        <begin position="1"/>
        <end position="25"/>
    </location>
</feature>
<feature type="compositionally biased region" description="Acidic residues" evidence="1">
    <location>
        <begin position="10"/>
        <end position="22"/>
    </location>
</feature>
<comment type="caution">
    <text evidence="2">The sequence shown here is derived from an EMBL/GenBank/DDBJ whole genome shotgun (WGS) entry which is preliminary data.</text>
</comment>
<proteinExistence type="predicted"/>
<evidence type="ECO:0000313" key="3">
    <source>
        <dbReference type="Proteomes" id="UP000324222"/>
    </source>
</evidence>
<dbReference type="Proteomes" id="UP000324222">
    <property type="component" value="Unassembled WGS sequence"/>
</dbReference>
<accession>A0A5B7E4D1</accession>
<dbReference type="AlphaFoldDB" id="A0A5B7E4D1"/>
<gene>
    <name evidence="2" type="ORF">E2C01_021318</name>
</gene>
<sequence length="105" mass="11748">MKAIKTREKEEDEKDDDEEEEEKVAAQGGTFCFVPQPDGADSNLFLSHAHVQLCQYSVVVRAAHKSQLMTLKPVLLVVIEISCNQNVPVAVFLHQVVQDLSQVQE</sequence>
<reference evidence="2 3" key="1">
    <citation type="submission" date="2019-05" db="EMBL/GenBank/DDBJ databases">
        <title>Another draft genome of Portunus trituberculatus and its Hox gene families provides insights of decapod evolution.</title>
        <authorList>
            <person name="Jeong J.-H."/>
            <person name="Song I."/>
            <person name="Kim S."/>
            <person name="Choi T."/>
            <person name="Kim D."/>
            <person name="Ryu S."/>
            <person name="Kim W."/>
        </authorList>
    </citation>
    <scope>NUCLEOTIDE SEQUENCE [LARGE SCALE GENOMIC DNA]</scope>
    <source>
        <tissue evidence="2">Muscle</tissue>
    </source>
</reference>
<protein>
    <submittedName>
        <fullName evidence="2">Uncharacterized protein</fullName>
    </submittedName>
</protein>
<evidence type="ECO:0000256" key="1">
    <source>
        <dbReference type="SAM" id="MobiDB-lite"/>
    </source>
</evidence>